<gene>
    <name evidence="4" type="ORF">SAMN05444267_10434</name>
</gene>
<dbReference type="Pfam" id="PF25271">
    <property type="entry name" value="DUF7868"/>
    <property type="match status" value="1"/>
</dbReference>
<keyword evidence="2" id="KW-0186">Copper</keyword>
<name>A0A1M7HXU5_9FLAO</name>
<dbReference type="SUPFAM" id="SSF48056">
    <property type="entry name" value="Di-copper centre-containing domain"/>
    <property type="match status" value="1"/>
</dbReference>
<dbReference type="InterPro" id="IPR057190">
    <property type="entry name" value="DUF7868"/>
</dbReference>
<dbReference type="GO" id="GO:0046872">
    <property type="term" value="F:metal ion binding"/>
    <property type="evidence" value="ECO:0007669"/>
    <property type="project" value="UniProtKB-KW"/>
</dbReference>
<dbReference type="OrthoDB" id="2874181at2"/>
<dbReference type="AlphaFoldDB" id="A0A1M7HXU5"/>
<dbReference type="PROSITE" id="PS00498">
    <property type="entry name" value="TYROSINASE_2"/>
    <property type="match status" value="1"/>
</dbReference>
<dbReference type="InterPro" id="IPR008922">
    <property type="entry name" value="Di-copper_centre_dom_sf"/>
</dbReference>
<dbReference type="InterPro" id="IPR002227">
    <property type="entry name" value="Tyrosinase_Cu-bd"/>
</dbReference>
<evidence type="ECO:0000256" key="1">
    <source>
        <dbReference type="ARBA" id="ARBA00022723"/>
    </source>
</evidence>
<feature type="domain" description="Tyrosinase copper-binding" evidence="3">
    <location>
        <begin position="252"/>
        <end position="263"/>
    </location>
</feature>
<dbReference type="STRING" id="1302687.SAMN05444267_10434"/>
<evidence type="ECO:0000256" key="2">
    <source>
        <dbReference type="ARBA" id="ARBA00023008"/>
    </source>
</evidence>
<dbReference type="RefSeq" id="WP_073296813.1">
    <property type="nucleotide sequence ID" value="NZ_FRAV01000043.1"/>
</dbReference>
<dbReference type="PANTHER" id="PTHR11474:SF76">
    <property type="entry name" value="SHKT DOMAIN-CONTAINING PROTEIN"/>
    <property type="match status" value="1"/>
</dbReference>
<sequence length="513" mass="57876">MKKFLRKNAWNQEGTFDNSDLFWYAKAVAEMQSRKLDDPTSWWFFAAIHGENIAGDPNSINWNTIKTPPKVPTNPLPSTNIKDKYWNQCQHQTWYFAPWHRGYLMALEIQIRTIVIELKGPADWALPYWNYLNGEKENKIPPAFTQQFLNDGTTPNPLFVTERYGPDNDGNIYIKLFKDGKPRVTQNCELKTVYTGNQNCFGGPETEFSHYGTLFPQESLETNPHNFVHNDVGGVAQGNEGIMSDPNTAALDPIFYLHHCNIDRMWASWNAKGNNNPSQIEWLGGPKEIGEREFVMPLIDGKEWIYTPNDVTNLDSLDYSYDNLETKTESAITDNTSERLKKLGIPTLDHVQLTEDTMDNNEKPTELVGANQGSFEIKNAITKTTVNFSDKGLKKVSKSFLKASAEEVPDRVYLVLENVKGNINANTLEVSVNNQHVGFISLFGLRNASLGDSHGGGNGLSFSLDITNIIDELHLENDLENVSSLDVAVTPDNEILSDTKITVGRISVYREKQ</sequence>
<keyword evidence="5" id="KW-1185">Reference proteome</keyword>
<evidence type="ECO:0000259" key="3">
    <source>
        <dbReference type="PROSITE" id="PS00498"/>
    </source>
</evidence>
<proteinExistence type="predicted"/>
<dbReference type="PANTHER" id="PTHR11474">
    <property type="entry name" value="TYROSINASE FAMILY MEMBER"/>
    <property type="match status" value="1"/>
</dbReference>
<reference evidence="5" key="1">
    <citation type="submission" date="2016-11" db="EMBL/GenBank/DDBJ databases">
        <authorList>
            <person name="Varghese N."/>
            <person name="Submissions S."/>
        </authorList>
    </citation>
    <scope>NUCLEOTIDE SEQUENCE [LARGE SCALE GENOMIC DNA]</scope>
    <source>
        <strain evidence="5">DSM 26899</strain>
    </source>
</reference>
<accession>A0A1M7HXU5</accession>
<keyword evidence="1" id="KW-0479">Metal-binding</keyword>
<evidence type="ECO:0000313" key="4">
    <source>
        <dbReference type="EMBL" id="SHM33336.1"/>
    </source>
</evidence>
<dbReference type="Proteomes" id="UP000184364">
    <property type="component" value="Unassembled WGS sequence"/>
</dbReference>
<evidence type="ECO:0000313" key="5">
    <source>
        <dbReference type="Proteomes" id="UP000184364"/>
    </source>
</evidence>
<dbReference type="GO" id="GO:0016491">
    <property type="term" value="F:oxidoreductase activity"/>
    <property type="evidence" value="ECO:0007669"/>
    <property type="project" value="InterPro"/>
</dbReference>
<dbReference type="PRINTS" id="PR00092">
    <property type="entry name" value="TYROSINASE"/>
</dbReference>
<dbReference type="Gene3D" id="1.10.1280.10">
    <property type="entry name" value="Di-copper center containing domain from catechol oxidase"/>
    <property type="match status" value="1"/>
</dbReference>
<organism evidence="4 5">
    <name type="scientific">Chryseobacterium polytrichastri</name>
    <dbReference type="NCBI Taxonomy" id="1302687"/>
    <lineage>
        <taxon>Bacteria</taxon>
        <taxon>Pseudomonadati</taxon>
        <taxon>Bacteroidota</taxon>
        <taxon>Flavobacteriia</taxon>
        <taxon>Flavobacteriales</taxon>
        <taxon>Weeksellaceae</taxon>
        <taxon>Chryseobacterium group</taxon>
        <taxon>Chryseobacterium</taxon>
    </lineage>
</organism>
<protein>
    <submittedName>
        <fullName evidence="4">Tyrosinase</fullName>
    </submittedName>
</protein>
<dbReference type="Pfam" id="PF00264">
    <property type="entry name" value="Tyrosinase"/>
    <property type="match status" value="1"/>
</dbReference>
<dbReference type="EMBL" id="FRAV01000043">
    <property type="protein sequence ID" value="SHM33336.1"/>
    <property type="molecule type" value="Genomic_DNA"/>
</dbReference>
<dbReference type="InterPro" id="IPR050316">
    <property type="entry name" value="Tyrosinase/Hemocyanin"/>
</dbReference>